<comment type="caution">
    <text evidence="1">The sequence shown here is derived from an EMBL/GenBank/DDBJ whole genome shotgun (WGS) entry which is preliminary data.</text>
</comment>
<organism evidence="1 2">
    <name type="scientific">Melastoma candidum</name>
    <dbReference type="NCBI Taxonomy" id="119954"/>
    <lineage>
        <taxon>Eukaryota</taxon>
        <taxon>Viridiplantae</taxon>
        <taxon>Streptophyta</taxon>
        <taxon>Embryophyta</taxon>
        <taxon>Tracheophyta</taxon>
        <taxon>Spermatophyta</taxon>
        <taxon>Magnoliopsida</taxon>
        <taxon>eudicotyledons</taxon>
        <taxon>Gunneridae</taxon>
        <taxon>Pentapetalae</taxon>
        <taxon>rosids</taxon>
        <taxon>malvids</taxon>
        <taxon>Myrtales</taxon>
        <taxon>Melastomataceae</taxon>
        <taxon>Melastomatoideae</taxon>
        <taxon>Melastomateae</taxon>
        <taxon>Melastoma</taxon>
    </lineage>
</organism>
<protein>
    <submittedName>
        <fullName evidence="1">Uncharacterized protein</fullName>
    </submittedName>
</protein>
<proteinExistence type="predicted"/>
<accession>A0ACB9R5F4</accession>
<evidence type="ECO:0000313" key="2">
    <source>
        <dbReference type="Proteomes" id="UP001057402"/>
    </source>
</evidence>
<name>A0ACB9R5F4_9MYRT</name>
<reference evidence="2" key="1">
    <citation type="journal article" date="2023" name="Front. Plant Sci.">
        <title>Chromosomal-level genome assembly of Melastoma candidum provides insights into trichome evolution.</title>
        <authorList>
            <person name="Zhong Y."/>
            <person name="Wu W."/>
            <person name="Sun C."/>
            <person name="Zou P."/>
            <person name="Liu Y."/>
            <person name="Dai S."/>
            <person name="Zhou R."/>
        </authorList>
    </citation>
    <scope>NUCLEOTIDE SEQUENCE [LARGE SCALE GENOMIC DNA]</scope>
</reference>
<dbReference type="Proteomes" id="UP001057402">
    <property type="component" value="Chromosome 4"/>
</dbReference>
<evidence type="ECO:0000313" key="1">
    <source>
        <dbReference type="EMBL" id="KAI4374110.1"/>
    </source>
</evidence>
<sequence>MDVVVGFTLDGSSAGVSLISGSVRLTEELIWDLGSRDHLPVHDREIGSDLFVFCRGRVSAAVVKVQHSRREVLRVPFSVIQGQAGVCKDLRHRHPWGRVPIPERQGKARVAQKFPEDLFMKVEVVAVEREEQPRGMDLELQVREPDLIIGSITVRAVHIGLLHEAAWIILRQRLHELDCLVVLVDVVRWRQLCSRPYPQRVERRGLEVDDLGGRRRAAVGRRHAGRHLRCAALVYVRSGDRGSQG</sequence>
<gene>
    <name evidence="1" type="ORF">MLD38_012145</name>
</gene>
<keyword evidence="2" id="KW-1185">Reference proteome</keyword>
<dbReference type="EMBL" id="CM042883">
    <property type="protein sequence ID" value="KAI4374110.1"/>
    <property type="molecule type" value="Genomic_DNA"/>
</dbReference>